<gene>
    <name evidence="2" type="ORF">SADUNF_Sadunf19G0075600</name>
</gene>
<feature type="region of interest" description="Disordered" evidence="1">
    <location>
        <begin position="136"/>
        <end position="161"/>
    </location>
</feature>
<feature type="compositionally biased region" description="Polar residues" evidence="1">
    <location>
        <begin position="81"/>
        <end position="90"/>
    </location>
</feature>
<comment type="caution">
    <text evidence="2">The sequence shown here is derived from an EMBL/GenBank/DDBJ whole genome shotgun (WGS) entry which is preliminary data.</text>
</comment>
<feature type="region of interest" description="Disordered" evidence="1">
    <location>
        <begin position="78"/>
        <end position="98"/>
    </location>
</feature>
<accession>A0A835IYX3</accession>
<protein>
    <submittedName>
        <fullName evidence="2">Uncharacterized protein</fullName>
    </submittedName>
</protein>
<keyword evidence="3" id="KW-1185">Reference proteome</keyword>
<feature type="compositionally biased region" description="Gly residues" evidence="1">
    <location>
        <begin position="34"/>
        <end position="45"/>
    </location>
</feature>
<evidence type="ECO:0000313" key="3">
    <source>
        <dbReference type="Proteomes" id="UP000657918"/>
    </source>
</evidence>
<sequence length="216" mass="23293">MDMCELELDGLKLGVIEVGCDDDEAGERMENSGSGIGGGAGGNGSTGGLSGGTGAVTDHLFASSFVLKVIDENQAGRCKGSSRNFQQSHGSRNRNKRGRFSSRVCAGVLEGFGFPATISQQPEGVFQPELEEQFYKEGEEENSRNRRHSMQQSALQHHHHQQMAAAWDIPIYKVSFIGRWGIGSPTNGKFENPFLPRQPLQPAHSMDASVANTDPG</sequence>
<proteinExistence type="predicted"/>
<evidence type="ECO:0000256" key="1">
    <source>
        <dbReference type="SAM" id="MobiDB-lite"/>
    </source>
</evidence>
<feature type="region of interest" description="Disordered" evidence="1">
    <location>
        <begin position="24"/>
        <end position="45"/>
    </location>
</feature>
<dbReference type="EMBL" id="JADGMS010000019">
    <property type="protein sequence ID" value="KAF9661502.1"/>
    <property type="molecule type" value="Genomic_DNA"/>
</dbReference>
<reference evidence="2 3" key="1">
    <citation type="submission" date="2020-10" db="EMBL/GenBank/DDBJ databases">
        <title>Plant Genome Project.</title>
        <authorList>
            <person name="Zhang R.-G."/>
        </authorList>
    </citation>
    <scope>NUCLEOTIDE SEQUENCE [LARGE SCALE GENOMIC DNA]</scope>
    <source>
        <strain evidence="2">FAFU-HL-1</strain>
        <tissue evidence="2">Leaf</tissue>
    </source>
</reference>
<name>A0A835IYX3_9ROSI</name>
<organism evidence="2 3">
    <name type="scientific">Salix dunnii</name>
    <dbReference type="NCBI Taxonomy" id="1413687"/>
    <lineage>
        <taxon>Eukaryota</taxon>
        <taxon>Viridiplantae</taxon>
        <taxon>Streptophyta</taxon>
        <taxon>Embryophyta</taxon>
        <taxon>Tracheophyta</taxon>
        <taxon>Spermatophyta</taxon>
        <taxon>Magnoliopsida</taxon>
        <taxon>eudicotyledons</taxon>
        <taxon>Gunneridae</taxon>
        <taxon>Pentapetalae</taxon>
        <taxon>rosids</taxon>
        <taxon>fabids</taxon>
        <taxon>Malpighiales</taxon>
        <taxon>Salicaceae</taxon>
        <taxon>Saliceae</taxon>
        <taxon>Salix</taxon>
    </lineage>
</organism>
<feature type="region of interest" description="Disordered" evidence="1">
    <location>
        <begin position="191"/>
        <end position="216"/>
    </location>
</feature>
<evidence type="ECO:0000313" key="2">
    <source>
        <dbReference type="EMBL" id="KAF9661502.1"/>
    </source>
</evidence>
<dbReference type="AlphaFoldDB" id="A0A835IYX3"/>
<dbReference type="Proteomes" id="UP000657918">
    <property type="component" value="Unassembled WGS sequence"/>
</dbReference>